<proteinExistence type="predicted"/>
<evidence type="ECO:0000256" key="2">
    <source>
        <dbReference type="SAM" id="SignalP"/>
    </source>
</evidence>
<organism evidence="4 5">
    <name type="scientific">Alloalcanivorax profundimaris</name>
    <dbReference type="NCBI Taxonomy" id="2735259"/>
    <lineage>
        <taxon>Bacteria</taxon>
        <taxon>Pseudomonadati</taxon>
        <taxon>Pseudomonadota</taxon>
        <taxon>Gammaproteobacteria</taxon>
        <taxon>Oceanospirillales</taxon>
        <taxon>Alcanivoracaceae</taxon>
        <taxon>Alloalcanivorax</taxon>
    </lineage>
</organism>
<evidence type="ECO:0000313" key="4">
    <source>
        <dbReference type="EMBL" id="MBF5055275.1"/>
    </source>
</evidence>
<dbReference type="Gene3D" id="3.30.1340.30">
    <property type="match status" value="1"/>
</dbReference>
<keyword evidence="1 2" id="KW-0732">Signal</keyword>
<evidence type="ECO:0000313" key="5">
    <source>
        <dbReference type="Proteomes" id="UP000662703"/>
    </source>
</evidence>
<feature type="chain" id="PRO_5045755953" evidence="2">
    <location>
        <begin position="20"/>
        <end position="189"/>
    </location>
</feature>
<evidence type="ECO:0000259" key="3">
    <source>
        <dbReference type="PROSITE" id="PS50914"/>
    </source>
</evidence>
<keyword evidence="4" id="KW-0449">Lipoprotein</keyword>
<dbReference type="InterPro" id="IPR051686">
    <property type="entry name" value="Lipoprotein_DolP"/>
</dbReference>
<dbReference type="RefSeq" id="WP_161383410.1">
    <property type="nucleotide sequence ID" value="NZ_ARXX01000005.1"/>
</dbReference>
<dbReference type="InterPro" id="IPR014004">
    <property type="entry name" value="Transpt-assoc_nodulatn_dom_bac"/>
</dbReference>
<dbReference type="PROSITE" id="PS50914">
    <property type="entry name" value="BON"/>
    <property type="match status" value="2"/>
</dbReference>
<dbReference type="PANTHER" id="PTHR34606">
    <property type="entry name" value="BON DOMAIN-CONTAINING PROTEIN"/>
    <property type="match status" value="1"/>
</dbReference>
<reference evidence="4 5" key="1">
    <citation type="submission" date="2012-09" db="EMBL/GenBank/DDBJ databases">
        <title>Genome Sequence of alkane-degrading Bacterium Alcanivorax sp. 521-1.</title>
        <authorList>
            <person name="Lai Q."/>
            <person name="Shao Z."/>
        </authorList>
    </citation>
    <scope>NUCLEOTIDE SEQUENCE [LARGE SCALE GENOMIC DNA]</scope>
    <source>
        <strain evidence="4 5">521-1</strain>
    </source>
</reference>
<accession>A0ABS0AMM8</accession>
<gene>
    <name evidence="4" type="ORF">Y5W_00569</name>
</gene>
<feature type="domain" description="BON" evidence="3">
    <location>
        <begin position="122"/>
        <end position="189"/>
    </location>
</feature>
<evidence type="ECO:0000256" key="1">
    <source>
        <dbReference type="ARBA" id="ARBA00022729"/>
    </source>
</evidence>
<dbReference type="Proteomes" id="UP000662703">
    <property type="component" value="Unassembled WGS sequence"/>
</dbReference>
<keyword evidence="5" id="KW-1185">Reference proteome</keyword>
<name>A0ABS0AMM8_9GAMM</name>
<dbReference type="EMBL" id="ARXX01000005">
    <property type="protein sequence ID" value="MBF5055275.1"/>
    <property type="molecule type" value="Genomic_DNA"/>
</dbReference>
<dbReference type="Pfam" id="PF04972">
    <property type="entry name" value="BON"/>
    <property type="match status" value="2"/>
</dbReference>
<comment type="caution">
    <text evidence="4">The sequence shown here is derived from an EMBL/GenBank/DDBJ whole genome shotgun (WGS) entry which is preliminary data.</text>
</comment>
<dbReference type="PANTHER" id="PTHR34606:SF4">
    <property type="entry name" value="OUTER MEMBRANE LIPOPROTEIN DOLP"/>
    <property type="match status" value="1"/>
</dbReference>
<dbReference type="SMART" id="SM00749">
    <property type="entry name" value="BON"/>
    <property type="match status" value="2"/>
</dbReference>
<feature type="domain" description="BON" evidence="3">
    <location>
        <begin position="44"/>
        <end position="113"/>
    </location>
</feature>
<protein>
    <submittedName>
        <fullName evidence="4">Lipoprotein</fullName>
    </submittedName>
</protein>
<dbReference type="InterPro" id="IPR007055">
    <property type="entry name" value="BON_dom"/>
</dbReference>
<dbReference type="PROSITE" id="PS51257">
    <property type="entry name" value="PROKAR_LIPOPROTEIN"/>
    <property type="match status" value="1"/>
</dbReference>
<feature type="signal peptide" evidence="2">
    <location>
        <begin position="1"/>
        <end position="19"/>
    </location>
</feature>
<sequence>MRALGLMALLATLMLSGCASLTKNMSQEPVDRDHGSRTFGAFVEDGNIERKIKINLARASAELDESHIVVVSFNGNVLLAGEVASDQLRAQAGNIADRVRHVRHVHNELKVSGKTSTLARTNDTWLTTKVKSRLLVNSDAPGMRTKVVTVNGVVYLLGLLSHDEASAVVEQVKQVGGVQKIVKIIEYID</sequence>